<reference evidence="6 7" key="1">
    <citation type="submission" date="2019-04" db="EMBL/GenBank/DDBJ databases">
        <authorList>
            <person name="Jiang L."/>
        </authorList>
    </citation>
    <scope>NUCLEOTIDE SEQUENCE [LARGE SCALE GENOMIC DNA]</scope>
    <source>
        <strain evidence="6 7">YIM 131861</strain>
    </source>
</reference>
<dbReference type="InterPro" id="IPR036271">
    <property type="entry name" value="Tet_transcr_reg_TetR-rel_C_sf"/>
</dbReference>
<dbReference type="SUPFAM" id="SSF48498">
    <property type="entry name" value="Tetracyclin repressor-like, C-terminal domain"/>
    <property type="match status" value="1"/>
</dbReference>
<dbReference type="PROSITE" id="PS50977">
    <property type="entry name" value="HTH_TETR_2"/>
    <property type="match status" value="1"/>
</dbReference>
<proteinExistence type="predicted"/>
<dbReference type="Pfam" id="PF21597">
    <property type="entry name" value="TetR_C_43"/>
    <property type="match status" value="1"/>
</dbReference>
<dbReference type="InterPro" id="IPR001647">
    <property type="entry name" value="HTH_TetR"/>
</dbReference>
<dbReference type="EMBL" id="SSSN01000009">
    <property type="protein sequence ID" value="THG32672.1"/>
    <property type="molecule type" value="Genomic_DNA"/>
</dbReference>
<evidence type="ECO:0000256" key="3">
    <source>
        <dbReference type="ARBA" id="ARBA00023163"/>
    </source>
</evidence>
<evidence type="ECO:0000313" key="7">
    <source>
        <dbReference type="Proteomes" id="UP000307380"/>
    </source>
</evidence>
<comment type="caution">
    <text evidence="6">The sequence shown here is derived from an EMBL/GenBank/DDBJ whole genome shotgun (WGS) entry which is preliminary data.</text>
</comment>
<keyword evidence="3" id="KW-0804">Transcription</keyword>
<sequence>MNPVLAEAAGAPEPDARPLRADAQRNRDRLVAAAQSAFAAADDTVALEVIARDAGVGIGTLYRHFPTREALVEAVYAAELDEVTSSAPTLLATLPPDVALRAWLDGYARFAEHKRGMIDTLRAGWASGRMATPTTRERVTAAIAAILEAGVRAGTLRSDVLADDVTTLVLGVFLSTARNDDDEQMARLLDLILDAVRAA</sequence>
<dbReference type="Proteomes" id="UP000307380">
    <property type="component" value="Unassembled WGS sequence"/>
</dbReference>
<feature type="domain" description="HTH tetR-type" evidence="5">
    <location>
        <begin position="24"/>
        <end position="83"/>
    </location>
</feature>
<keyword evidence="1" id="KW-0805">Transcription regulation</keyword>
<evidence type="ECO:0000256" key="2">
    <source>
        <dbReference type="ARBA" id="ARBA00023125"/>
    </source>
</evidence>
<evidence type="ECO:0000313" key="6">
    <source>
        <dbReference type="EMBL" id="THG32672.1"/>
    </source>
</evidence>
<dbReference type="Pfam" id="PF00440">
    <property type="entry name" value="TetR_N"/>
    <property type="match status" value="1"/>
</dbReference>
<dbReference type="GO" id="GO:0003700">
    <property type="term" value="F:DNA-binding transcription factor activity"/>
    <property type="evidence" value="ECO:0007669"/>
    <property type="project" value="TreeGrafter"/>
</dbReference>
<dbReference type="GO" id="GO:0000976">
    <property type="term" value="F:transcription cis-regulatory region binding"/>
    <property type="evidence" value="ECO:0007669"/>
    <property type="project" value="TreeGrafter"/>
</dbReference>
<evidence type="ECO:0000256" key="1">
    <source>
        <dbReference type="ARBA" id="ARBA00023015"/>
    </source>
</evidence>
<gene>
    <name evidence="6" type="ORF">E6C70_11740</name>
</gene>
<dbReference type="PANTHER" id="PTHR30055">
    <property type="entry name" value="HTH-TYPE TRANSCRIPTIONAL REGULATOR RUTR"/>
    <property type="match status" value="1"/>
</dbReference>
<protein>
    <submittedName>
        <fullName evidence="6">Helix-turn-helix transcriptional regulator</fullName>
    </submittedName>
</protein>
<evidence type="ECO:0000259" key="5">
    <source>
        <dbReference type="PROSITE" id="PS50977"/>
    </source>
</evidence>
<dbReference type="InterPro" id="IPR009057">
    <property type="entry name" value="Homeodomain-like_sf"/>
</dbReference>
<organism evidence="6 7">
    <name type="scientific">Orlajensenia flava</name>
    <dbReference type="NCBI Taxonomy" id="2565934"/>
    <lineage>
        <taxon>Bacteria</taxon>
        <taxon>Bacillati</taxon>
        <taxon>Actinomycetota</taxon>
        <taxon>Actinomycetes</taxon>
        <taxon>Micrococcales</taxon>
        <taxon>Microbacteriaceae</taxon>
        <taxon>Orlajensenia</taxon>
    </lineage>
</organism>
<keyword evidence="7" id="KW-1185">Reference proteome</keyword>
<dbReference type="Gene3D" id="1.10.357.10">
    <property type="entry name" value="Tetracycline Repressor, domain 2"/>
    <property type="match status" value="1"/>
</dbReference>
<dbReference type="InterPro" id="IPR049445">
    <property type="entry name" value="TetR_SbtR-like_C"/>
</dbReference>
<dbReference type="PANTHER" id="PTHR30055:SF234">
    <property type="entry name" value="HTH-TYPE TRANSCRIPTIONAL REGULATOR BETI"/>
    <property type="match status" value="1"/>
</dbReference>
<dbReference type="InterPro" id="IPR050109">
    <property type="entry name" value="HTH-type_TetR-like_transc_reg"/>
</dbReference>
<evidence type="ECO:0000256" key="4">
    <source>
        <dbReference type="PROSITE-ProRule" id="PRU00335"/>
    </source>
</evidence>
<dbReference type="SUPFAM" id="SSF46689">
    <property type="entry name" value="Homeodomain-like"/>
    <property type="match status" value="1"/>
</dbReference>
<accession>A0A4S4FS04</accession>
<feature type="DNA-binding region" description="H-T-H motif" evidence="4">
    <location>
        <begin position="46"/>
        <end position="65"/>
    </location>
</feature>
<name>A0A4S4FS04_9MICO</name>
<keyword evidence="2 4" id="KW-0238">DNA-binding</keyword>
<dbReference type="OrthoDB" id="3192968at2"/>
<dbReference type="AlphaFoldDB" id="A0A4S4FS04"/>